<comment type="caution">
    <text evidence="6">The sequence shown here is derived from an EMBL/GenBank/DDBJ whole genome shotgun (WGS) entry which is preliminary data.</text>
</comment>
<dbReference type="InterPro" id="IPR006913">
    <property type="entry name" value="CENP-V/GFA"/>
</dbReference>
<dbReference type="EMBL" id="JBBWRZ010000008">
    <property type="protein sequence ID" value="KAK8230430.1"/>
    <property type="molecule type" value="Genomic_DNA"/>
</dbReference>
<name>A0ABR1YHP0_9PEZI</name>
<reference evidence="6 7" key="1">
    <citation type="submission" date="2024-04" db="EMBL/GenBank/DDBJ databases">
        <title>Phyllosticta paracitricarpa is synonymous to the EU quarantine fungus P. citricarpa based on phylogenomic analyses.</title>
        <authorList>
            <consortium name="Lawrence Berkeley National Laboratory"/>
            <person name="Van Ingen-Buijs V.A."/>
            <person name="Van Westerhoven A.C."/>
            <person name="Haridas S."/>
            <person name="Skiadas P."/>
            <person name="Martin F."/>
            <person name="Groenewald J.Z."/>
            <person name="Crous P.W."/>
            <person name="Seidl M.F."/>
        </authorList>
    </citation>
    <scope>NUCLEOTIDE SEQUENCE [LARGE SCALE GENOMIC DNA]</scope>
    <source>
        <strain evidence="6 7">CBS 123374</strain>
    </source>
</reference>
<comment type="similarity">
    <text evidence="1">Belongs to the Gfa family.</text>
</comment>
<evidence type="ECO:0000313" key="6">
    <source>
        <dbReference type="EMBL" id="KAK8230430.1"/>
    </source>
</evidence>
<feature type="domain" description="CENP-V/GFA" evidence="5">
    <location>
        <begin position="10"/>
        <end position="120"/>
    </location>
</feature>
<dbReference type="Gene3D" id="3.90.1590.10">
    <property type="entry name" value="glutathione-dependent formaldehyde- activating enzyme (gfa)"/>
    <property type="match status" value="1"/>
</dbReference>
<dbReference type="PROSITE" id="PS51891">
    <property type="entry name" value="CENP_V_GFA"/>
    <property type="match status" value="1"/>
</dbReference>
<keyword evidence="7" id="KW-1185">Reference proteome</keyword>
<evidence type="ECO:0000256" key="1">
    <source>
        <dbReference type="ARBA" id="ARBA00005495"/>
    </source>
</evidence>
<dbReference type="PANTHER" id="PTHR33337">
    <property type="entry name" value="GFA DOMAIN-CONTAINING PROTEIN"/>
    <property type="match status" value="1"/>
</dbReference>
<evidence type="ECO:0000256" key="4">
    <source>
        <dbReference type="ARBA" id="ARBA00023239"/>
    </source>
</evidence>
<dbReference type="InterPro" id="IPR011057">
    <property type="entry name" value="Mss4-like_sf"/>
</dbReference>
<evidence type="ECO:0000313" key="7">
    <source>
        <dbReference type="Proteomes" id="UP001492380"/>
    </source>
</evidence>
<dbReference type="SUPFAM" id="SSF51316">
    <property type="entry name" value="Mss4-like"/>
    <property type="match status" value="1"/>
</dbReference>
<evidence type="ECO:0000259" key="5">
    <source>
        <dbReference type="PROSITE" id="PS51891"/>
    </source>
</evidence>
<proteinExistence type="inferred from homology"/>
<keyword evidence="2" id="KW-0479">Metal-binding</keyword>
<organism evidence="6 7">
    <name type="scientific">Phyllosticta capitalensis</name>
    <dbReference type="NCBI Taxonomy" id="121624"/>
    <lineage>
        <taxon>Eukaryota</taxon>
        <taxon>Fungi</taxon>
        <taxon>Dikarya</taxon>
        <taxon>Ascomycota</taxon>
        <taxon>Pezizomycotina</taxon>
        <taxon>Dothideomycetes</taxon>
        <taxon>Dothideomycetes incertae sedis</taxon>
        <taxon>Botryosphaeriales</taxon>
        <taxon>Phyllostictaceae</taxon>
        <taxon>Phyllosticta</taxon>
    </lineage>
</organism>
<keyword evidence="4" id="KW-0456">Lyase</keyword>
<dbReference type="Pfam" id="PF04828">
    <property type="entry name" value="GFA"/>
    <property type="match status" value="1"/>
</dbReference>
<sequence length="166" mass="18045">MPPPPPPTPQTGSCLCGLITYTITPNAPPVYSVLCHCDNCKKATGGHFICNTIYQKQHFTLTHGSPKAYRDAATDSGTPLYRHFCGDCGSNLWITTPLVEGIVSVLTGTLDAGVAREAWRPNKEQYIEAKAHWLPDFDLIEKPGVAMRHERGPSLDAFKSSSSSSN</sequence>
<evidence type="ECO:0000256" key="2">
    <source>
        <dbReference type="ARBA" id="ARBA00022723"/>
    </source>
</evidence>
<dbReference type="Proteomes" id="UP001492380">
    <property type="component" value="Unassembled WGS sequence"/>
</dbReference>
<keyword evidence="3" id="KW-0862">Zinc</keyword>
<dbReference type="PANTHER" id="PTHR33337:SF40">
    <property type="entry name" value="CENP-V_GFA DOMAIN-CONTAINING PROTEIN-RELATED"/>
    <property type="match status" value="1"/>
</dbReference>
<gene>
    <name evidence="6" type="ORF">HDK90DRAFT_467812</name>
</gene>
<accession>A0ABR1YHP0</accession>
<evidence type="ECO:0000256" key="3">
    <source>
        <dbReference type="ARBA" id="ARBA00022833"/>
    </source>
</evidence>
<protein>
    <submittedName>
        <fullName evidence="6">Mss4-like protein</fullName>
    </submittedName>
</protein>